<accession>A0A6L5TDP9</accession>
<dbReference type="AlphaFoldDB" id="A0A6L5TDP9"/>
<dbReference type="Pfam" id="PF04985">
    <property type="entry name" value="Phage_tube"/>
    <property type="match status" value="1"/>
</dbReference>
<proteinExistence type="predicted"/>
<evidence type="ECO:0000313" key="1">
    <source>
        <dbReference type="EMBL" id="MSC79706.1"/>
    </source>
</evidence>
<protein>
    <submittedName>
        <fullName evidence="1">Phage tail protein</fullName>
    </submittedName>
</protein>
<dbReference type="RefSeq" id="WP_015538277.1">
    <property type="nucleotide sequence ID" value="NZ_WKPZ01000004.1"/>
</dbReference>
<dbReference type="Proteomes" id="UP000477010">
    <property type="component" value="Unassembled WGS sequence"/>
</dbReference>
<organism evidence="1 2">
    <name type="scientific">Faecalibacterium prausnitzii</name>
    <dbReference type="NCBI Taxonomy" id="853"/>
    <lineage>
        <taxon>Bacteria</taxon>
        <taxon>Bacillati</taxon>
        <taxon>Bacillota</taxon>
        <taxon>Clostridia</taxon>
        <taxon>Eubacteriales</taxon>
        <taxon>Oscillospiraceae</taxon>
        <taxon>Faecalibacterium</taxon>
    </lineage>
</organism>
<name>A0A6L5TDP9_9FIRM</name>
<comment type="caution">
    <text evidence="1">The sequence shown here is derived from an EMBL/GenBank/DDBJ whole genome shotgun (WGS) entry which is preliminary data.</text>
</comment>
<gene>
    <name evidence="1" type="ORF">GKD85_02525</name>
</gene>
<dbReference type="EMBL" id="WKQE01000002">
    <property type="protein sequence ID" value="MSC79706.1"/>
    <property type="molecule type" value="Genomic_DNA"/>
</dbReference>
<sequence>MSSLYIPDKVAKFNAYSNGIKLGITGKVDTPEFKMKTSTMSGAGVGGEIDSPTPGQWESTEHEIPFALFDNDVAYLLQQGMNVNITYRGAMQVALRSGGYAMRQLRIVEGGMVKGFKGGSLEAGSQMEASVTIEVVRYKMECGAEELIAVDKLNDVYRVNGNDMLAAINLMT</sequence>
<evidence type="ECO:0000313" key="2">
    <source>
        <dbReference type="Proteomes" id="UP000477010"/>
    </source>
</evidence>
<reference evidence="1 2" key="1">
    <citation type="journal article" date="2019" name="Nat. Med.">
        <title>A library of human gut bacterial isolates paired with longitudinal multiomics data enables mechanistic microbiome research.</title>
        <authorList>
            <person name="Poyet M."/>
            <person name="Groussin M."/>
            <person name="Gibbons S.M."/>
            <person name="Avila-Pacheco J."/>
            <person name="Jiang X."/>
            <person name="Kearney S.M."/>
            <person name="Perrotta A.R."/>
            <person name="Berdy B."/>
            <person name="Zhao S."/>
            <person name="Lieberman T.D."/>
            <person name="Swanson P.K."/>
            <person name="Smith M."/>
            <person name="Roesemann S."/>
            <person name="Alexander J.E."/>
            <person name="Rich S.A."/>
            <person name="Livny J."/>
            <person name="Vlamakis H."/>
            <person name="Clish C."/>
            <person name="Bullock K."/>
            <person name="Deik A."/>
            <person name="Scott J."/>
            <person name="Pierce K.A."/>
            <person name="Xavier R.J."/>
            <person name="Alm E.J."/>
        </authorList>
    </citation>
    <scope>NUCLEOTIDE SEQUENCE [LARGE SCALE GENOMIC DNA]</scope>
    <source>
        <strain evidence="1 2">BIOML-B9</strain>
    </source>
</reference>
<dbReference type="InterPro" id="IPR006498">
    <property type="entry name" value="Tail_tube"/>
</dbReference>